<reference evidence="3 4" key="1">
    <citation type="submission" date="2021-06" db="EMBL/GenBank/DDBJ databases">
        <title>Caerostris darwini draft genome.</title>
        <authorList>
            <person name="Kono N."/>
            <person name="Arakawa K."/>
        </authorList>
    </citation>
    <scope>NUCLEOTIDE SEQUENCE [LARGE SCALE GENOMIC DNA]</scope>
</reference>
<accession>A0AAV4P8P5</accession>
<name>A0AAV4P8P5_9ARAC</name>
<evidence type="ECO:0000313" key="3">
    <source>
        <dbReference type="EMBL" id="GIX92955.1"/>
    </source>
</evidence>
<evidence type="ECO:0000313" key="4">
    <source>
        <dbReference type="Proteomes" id="UP001054837"/>
    </source>
</evidence>
<organism evidence="3 4">
    <name type="scientific">Caerostris darwini</name>
    <dbReference type="NCBI Taxonomy" id="1538125"/>
    <lineage>
        <taxon>Eukaryota</taxon>
        <taxon>Metazoa</taxon>
        <taxon>Ecdysozoa</taxon>
        <taxon>Arthropoda</taxon>
        <taxon>Chelicerata</taxon>
        <taxon>Arachnida</taxon>
        <taxon>Araneae</taxon>
        <taxon>Araneomorphae</taxon>
        <taxon>Entelegynae</taxon>
        <taxon>Araneoidea</taxon>
        <taxon>Araneidae</taxon>
        <taxon>Caerostris</taxon>
    </lineage>
</organism>
<proteinExistence type="inferred from homology"/>
<evidence type="ECO:0000256" key="1">
    <source>
        <dbReference type="ARBA" id="ARBA00009887"/>
    </source>
</evidence>
<evidence type="ECO:0000256" key="2">
    <source>
        <dbReference type="ARBA" id="ARBA00033306"/>
    </source>
</evidence>
<dbReference type="EMBL" id="BPLQ01002442">
    <property type="protein sequence ID" value="GIX92955.1"/>
    <property type="molecule type" value="Genomic_DNA"/>
</dbReference>
<dbReference type="GO" id="GO:0036064">
    <property type="term" value="C:ciliary basal body"/>
    <property type="evidence" value="ECO:0007669"/>
    <property type="project" value="TreeGrafter"/>
</dbReference>
<dbReference type="InterPro" id="IPR038797">
    <property type="entry name" value="Fltp"/>
</dbReference>
<gene>
    <name evidence="3" type="primary">AVEN_162970_1</name>
    <name evidence="3" type="ORF">CDAR_595092</name>
</gene>
<sequence length="124" mass="14584">MSLNFSAEQYESVYEPKHLSQWEVPKKFREHPRRHEGYTFPITDENGRFYDDATKPVFKEWSSFQGTFGKDYSQPTKRARMAFGNTEPVKCTPLKPGMWVIKGRKARWVDAIKIDSDHCFKTSD</sequence>
<dbReference type="Pfam" id="PF22611">
    <property type="entry name" value="CFAP126"/>
    <property type="match status" value="1"/>
</dbReference>
<dbReference type="Proteomes" id="UP001054837">
    <property type="component" value="Unassembled WGS sequence"/>
</dbReference>
<keyword evidence="3" id="KW-0969">Cilium</keyword>
<comment type="similarity">
    <text evidence="1">Belongs to the Flattop family.</text>
</comment>
<keyword evidence="4" id="KW-1185">Reference proteome</keyword>
<comment type="caution">
    <text evidence="3">The sequence shown here is derived from an EMBL/GenBank/DDBJ whole genome shotgun (WGS) entry which is preliminary data.</text>
</comment>
<keyword evidence="3" id="KW-0282">Flagellum</keyword>
<protein>
    <recommendedName>
        <fullName evidence="2">Cilia- and flagella-associated protein 126</fullName>
    </recommendedName>
</protein>
<dbReference type="PANTHER" id="PTHR34639:SF1">
    <property type="entry name" value="PROTEIN FLATTOP"/>
    <property type="match status" value="1"/>
</dbReference>
<dbReference type="AlphaFoldDB" id="A0AAV4P8P5"/>
<dbReference type="GO" id="GO:0044782">
    <property type="term" value="P:cilium organization"/>
    <property type="evidence" value="ECO:0007669"/>
    <property type="project" value="TreeGrafter"/>
</dbReference>
<dbReference type="CDD" id="cd23705">
    <property type="entry name" value="Flattop"/>
    <property type="match status" value="1"/>
</dbReference>
<keyword evidence="3" id="KW-0966">Cell projection</keyword>
<dbReference type="PANTHER" id="PTHR34639">
    <property type="entry name" value="PROTEIN FLATTOP"/>
    <property type="match status" value="1"/>
</dbReference>